<dbReference type="PANTHER" id="PTHR28004">
    <property type="entry name" value="ZGC:162816-RELATED"/>
    <property type="match status" value="1"/>
</dbReference>
<dbReference type="Gene3D" id="2.40.37.20">
    <property type="entry name" value="D-serine dehydratase-like domain"/>
    <property type="match status" value="1"/>
</dbReference>
<feature type="domain" description="D-serine dehydratase-like" evidence="1">
    <location>
        <begin position="81"/>
        <end position="183"/>
    </location>
</feature>
<evidence type="ECO:0000313" key="2">
    <source>
        <dbReference type="EMBL" id="SVB16035.1"/>
    </source>
</evidence>
<name>A0A382BQG2_9ZZZZ</name>
<dbReference type="EMBL" id="UINC01030898">
    <property type="protein sequence ID" value="SVB16035.1"/>
    <property type="molecule type" value="Genomic_DNA"/>
</dbReference>
<dbReference type="SMART" id="SM01119">
    <property type="entry name" value="D-ser_dehydrat"/>
    <property type="match status" value="1"/>
</dbReference>
<protein>
    <recommendedName>
        <fullName evidence="1">D-serine dehydratase-like domain-containing protein</fullName>
    </recommendedName>
</protein>
<proteinExistence type="predicted"/>
<evidence type="ECO:0000259" key="1">
    <source>
        <dbReference type="SMART" id="SM01119"/>
    </source>
</evidence>
<reference evidence="2" key="1">
    <citation type="submission" date="2018-05" db="EMBL/GenBank/DDBJ databases">
        <authorList>
            <person name="Lanie J.A."/>
            <person name="Ng W.-L."/>
            <person name="Kazmierczak K.M."/>
            <person name="Andrzejewski T.M."/>
            <person name="Davidsen T.M."/>
            <person name="Wayne K.J."/>
            <person name="Tettelin H."/>
            <person name="Glass J.I."/>
            <person name="Rusch D."/>
            <person name="Podicherti R."/>
            <person name="Tsui H.-C.T."/>
            <person name="Winkler M.E."/>
        </authorList>
    </citation>
    <scope>NUCLEOTIDE SEQUENCE</scope>
</reference>
<dbReference type="PANTHER" id="PTHR28004:SF2">
    <property type="entry name" value="D-SERINE DEHYDRATASE"/>
    <property type="match status" value="1"/>
</dbReference>
<dbReference type="GO" id="GO:0008721">
    <property type="term" value="F:D-serine ammonia-lyase activity"/>
    <property type="evidence" value="ECO:0007669"/>
    <property type="project" value="TreeGrafter"/>
</dbReference>
<organism evidence="2">
    <name type="scientific">marine metagenome</name>
    <dbReference type="NCBI Taxonomy" id="408172"/>
    <lineage>
        <taxon>unclassified sequences</taxon>
        <taxon>metagenomes</taxon>
        <taxon>ecological metagenomes</taxon>
    </lineage>
</organism>
<gene>
    <name evidence="2" type="ORF">METZ01_LOCUS168889</name>
</gene>
<feature type="non-terminal residue" evidence="2">
    <location>
        <position position="1"/>
    </location>
</feature>
<sequence>HVVDLEDKQARETGANECLQRLSDCVARIRGAGIDVEIVSTSATGDYYISTTYDVVTEVQAGSYALMDAAYGRLDLGFAHALSVLTTVTSRPAEDQVITDAGLKSVTPEHGMPDVRLPSKEGIDVGWDPKGLRFLECHALSEEHGRLRAVDGPCHLEVGDLIEFIPGHGCTTINLHDHIYAVRDGRLEAIWPIAARGKVR</sequence>
<dbReference type="AlphaFoldDB" id="A0A382BQG2"/>
<dbReference type="InterPro" id="IPR042208">
    <property type="entry name" value="D-ser_dehydrat-like_sf"/>
</dbReference>
<dbReference type="InterPro" id="IPR026956">
    <property type="entry name" value="D-ser_dehydrat-like_dom"/>
</dbReference>
<dbReference type="GO" id="GO:0036088">
    <property type="term" value="P:D-serine catabolic process"/>
    <property type="evidence" value="ECO:0007669"/>
    <property type="project" value="TreeGrafter"/>
</dbReference>
<accession>A0A382BQG2</accession>
<dbReference type="InterPro" id="IPR051466">
    <property type="entry name" value="D-amino_acid_metab_enzyme"/>
</dbReference>
<dbReference type="Pfam" id="PF14031">
    <property type="entry name" value="D-ser_dehydrat"/>
    <property type="match status" value="1"/>
</dbReference>